<proteinExistence type="predicted"/>
<evidence type="ECO:0000313" key="4">
    <source>
        <dbReference type="Proteomes" id="UP000007264"/>
    </source>
</evidence>
<evidence type="ECO:0000259" key="2">
    <source>
        <dbReference type="Pfam" id="PF00487"/>
    </source>
</evidence>
<sequence>MVWQTSKIGPIEDIKRNVEEVKAHVQKFSKPDLYLAIRALVVTAVLHVGFFAAHPIATKHWALWAILVFHRGVLYDRLFVIFHDCCHGSFFKSSRANLWVGRFLGSLQMTSYSGWHKNHNIDHHMNLAKDDHPMVDQTSMVGWTTKEWESYSLPRKIFLRFARDPIFFFTFVPTFIFMAAGVHNGKLPLIEKVVPSQPPYRIHPMDPIDRILPTLLPALQATTVGIILFHLQHAAHIPNLYFDIPRDEHDRDLAGLMGSTFQYVPEWLKWATNGIEYHHIHHFSTRVPSYRIRACHDSAPPATWRYVKYLNLEMELQSLLLVMWNPDKHRFESFPELNWLLGINDSPSTYLTEQSLPNLSTKEA</sequence>
<dbReference type="Proteomes" id="UP000007264">
    <property type="component" value="Unassembled WGS sequence"/>
</dbReference>
<dbReference type="EMBL" id="AGSI01000006">
    <property type="protein sequence ID" value="EIE23878.1"/>
    <property type="molecule type" value="Genomic_DNA"/>
</dbReference>
<feature type="transmembrane region" description="Helical" evidence="1">
    <location>
        <begin position="33"/>
        <end position="53"/>
    </location>
</feature>
<keyword evidence="1" id="KW-0472">Membrane</keyword>
<gene>
    <name evidence="3" type="ORF">COCSUDRAFT_47044</name>
</gene>
<dbReference type="PANTHER" id="PTHR19353:SF73">
    <property type="entry name" value="FATTY ACID DESATURASE"/>
    <property type="match status" value="1"/>
</dbReference>
<organism evidence="3 4">
    <name type="scientific">Coccomyxa subellipsoidea (strain C-169)</name>
    <name type="common">Green microalga</name>
    <dbReference type="NCBI Taxonomy" id="574566"/>
    <lineage>
        <taxon>Eukaryota</taxon>
        <taxon>Viridiplantae</taxon>
        <taxon>Chlorophyta</taxon>
        <taxon>core chlorophytes</taxon>
        <taxon>Trebouxiophyceae</taxon>
        <taxon>Trebouxiophyceae incertae sedis</taxon>
        <taxon>Coccomyxaceae</taxon>
        <taxon>Coccomyxa</taxon>
        <taxon>Coccomyxa subellipsoidea</taxon>
    </lineage>
</organism>
<dbReference type="KEGG" id="csl:COCSUDRAFT_47044"/>
<dbReference type="Pfam" id="PF00487">
    <property type="entry name" value="FA_desaturase"/>
    <property type="match status" value="1"/>
</dbReference>
<dbReference type="PANTHER" id="PTHR19353">
    <property type="entry name" value="FATTY ACID DESATURASE 2"/>
    <property type="match status" value="1"/>
</dbReference>
<dbReference type="GO" id="GO:0016020">
    <property type="term" value="C:membrane"/>
    <property type="evidence" value="ECO:0007669"/>
    <property type="project" value="TreeGrafter"/>
</dbReference>
<evidence type="ECO:0000313" key="3">
    <source>
        <dbReference type="EMBL" id="EIE23878.1"/>
    </source>
</evidence>
<comment type="caution">
    <text evidence="3">The sequence shown here is derived from an EMBL/GenBank/DDBJ whole genome shotgun (WGS) entry which is preliminary data.</text>
</comment>
<dbReference type="InterPro" id="IPR005804">
    <property type="entry name" value="FA_desaturase_dom"/>
</dbReference>
<dbReference type="GeneID" id="17041876"/>
<name>I0YZQ9_COCSC</name>
<evidence type="ECO:0000256" key="1">
    <source>
        <dbReference type="SAM" id="Phobius"/>
    </source>
</evidence>
<dbReference type="GO" id="GO:0006629">
    <property type="term" value="P:lipid metabolic process"/>
    <property type="evidence" value="ECO:0007669"/>
    <property type="project" value="InterPro"/>
</dbReference>
<dbReference type="eggNOG" id="ENOG502S6AU">
    <property type="taxonomic scope" value="Eukaryota"/>
</dbReference>
<reference evidence="3 4" key="1">
    <citation type="journal article" date="2012" name="Genome Biol.">
        <title>The genome of the polar eukaryotic microalga coccomyxa subellipsoidea reveals traits of cold adaptation.</title>
        <authorList>
            <person name="Blanc G."/>
            <person name="Agarkova I."/>
            <person name="Grimwood J."/>
            <person name="Kuo A."/>
            <person name="Brueggeman A."/>
            <person name="Dunigan D."/>
            <person name="Gurnon J."/>
            <person name="Ladunga I."/>
            <person name="Lindquist E."/>
            <person name="Lucas S."/>
            <person name="Pangilinan J."/>
            <person name="Proschold T."/>
            <person name="Salamov A."/>
            <person name="Schmutz J."/>
            <person name="Weeks D."/>
            <person name="Yamada T."/>
            <person name="Claverie J.M."/>
            <person name="Grigoriev I."/>
            <person name="Van Etten J."/>
            <person name="Lomsadze A."/>
            <person name="Borodovsky M."/>
        </authorList>
    </citation>
    <scope>NUCLEOTIDE SEQUENCE [LARGE SCALE GENOMIC DNA]</scope>
    <source>
        <strain evidence="3 4">C-169</strain>
    </source>
</reference>
<dbReference type="AlphaFoldDB" id="I0YZQ9"/>
<keyword evidence="4" id="KW-1185">Reference proteome</keyword>
<feature type="domain" description="Fatty acid desaturase" evidence="2">
    <location>
        <begin position="60"/>
        <end position="175"/>
    </location>
</feature>
<keyword evidence="1" id="KW-1133">Transmembrane helix</keyword>
<keyword evidence="1" id="KW-0812">Transmembrane</keyword>
<dbReference type="RefSeq" id="XP_005648422.1">
    <property type="nucleotide sequence ID" value="XM_005648365.1"/>
</dbReference>
<dbReference type="InterPro" id="IPR012171">
    <property type="entry name" value="Fatty_acid_desaturase"/>
</dbReference>
<dbReference type="GO" id="GO:0016717">
    <property type="term" value="F:oxidoreductase activity, acting on paired donors, with oxidation of a pair of donors resulting in the reduction of molecular oxygen to two molecules of water"/>
    <property type="evidence" value="ECO:0007669"/>
    <property type="project" value="TreeGrafter"/>
</dbReference>
<dbReference type="OrthoDB" id="10260134at2759"/>
<accession>I0YZQ9</accession>
<feature type="transmembrane region" description="Helical" evidence="1">
    <location>
        <begin position="165"/>
        <end position="183"/>
    </location>
</feature>
<protein>
    <recommendedName>
        <fullName evidence="2">Fatty acid desaturase domain-containing protein</fullName>
    </recommendedName>
</protein>